<accession>A0A2H0YWF8</accession>
<keyword evidence="1" id="KW-0472">Membrane</keyword>
<evidence type="ECO:0000313" key="3">
    <source>
        <dbReference type="Proteomes" id="UP000231542"/>
    </source>
</evidence>
<feature type="transmembrane region" description="Helical" evidence="1">
    <location>
        <begin position="40"/>
        <end position="59"/>
    </location>
</feature>
<protein>
    <submittedName>
        <fullName evidence="2">Uncharacterized protein</fullName>
    </submittedName>
</protein>
<evidence type="ECO:0000313" key="2">
    <source>
        <dbReference type="EMBL" id="PIS42063.1"/>
    </source>
</evidence>
<keyword evidence="1" id="KW-1133">Transmembrane helix</keyword>
<reference evidence="2 3" key="1">
    <citation type="submission" date="2017-09" db="EMBL/GenBank/DDBJ databases">
        <title>Depth-based differentiation of microbial function through sediment-hosted aquifers and enrichment of novel symbionts in the deep terrestrial subsurface.</title>
        <authorList>
            <person name="Probst A.J."/>
            <person name="Ladd B."/>
            <person name="Jarett J.K."/>
            <person name="Geller-Mcgrath D.E."/>
            <person name="Sieber C.M."/>
            <person name="Emerson J.B."/>
            <person name="Anantharaman K."/>
            <person name="Thomas B.C."/>
            <person name="Malmstrom R."/>
            <person name="Stieglmeier M."/>
            <person name="Klingl A."/>
            <person name="Woyke T."/>
            <person name="Ryan C.M."/>
            <person name="Banfield J.F."/>
        </authorList>
    </citation>
    <scope>NUCLEOTIDE SEQUENCE [LARGE SCALE GENOMIC DNA]</scope>
    <source>
        <strain evidence="2">CG08_land_8_20_14_0_20_40_16</strain>
    </source>
</reference>
<organism evidence="2 3">
    <name type="scientific">Candidatus Kerfeldbacteria bacterium CG08_land_8_20_14_0_20_40_16</name>
    <dbReference type="NCBI Taxonomy" id="2014244"/>
    <lineage>
        <taxon>Bacteria</taxon>
        <taxon>Candidatus Kerfeldiibacteriota</taxon>
    </lineage>
</organism>
<gene>
    <name evidence="2" type="ORF">COT24_05480</name>
</gene>
<feature type="transmembrane region" description="Helical" evidence="1">
    <location>
        <begin position="71"/>
        <end position="96"/>
    </location>
</feature>
<name>A0A2H0YWF8_9BACT</name>
<sequence length="128" mass="13814">MENDELNVRLFLLTESDYYAIIQINGGFNMPKTKLGKGSLICIGLFFILLVIVQLIVASGQTGGETFFDNLYISIPMFLAGIAGVLSFVLGIIGIIKSKERSALVFISSLIGLLILVFAVGEFLGPAH</sequence>
<dbReference type="AlphaFoldDB" id="A0A2H0YWF8"/>
<feature type="transmembrane region" description="Helical" evidence="1">
    <location>
        <begin position="103"/>
        <end position="124"/>
    </location>
</feature>
<comment type="caution">
    <text evidence="2">The sequence shown here is derived from an EMBL/GenBank/DDBJ whole genome shotgun (WGS) entry which is preliminary data.</text>
</comment>
<proteinExistence type="predicted"/>
<dbReference type="EMBL" id="PEXU01000059">
    <property type="protein sequence ID" value="PIS42063.1"/>
    <property type="molecule type" value="Genomic_DNA"/>
</dbReference>
<keyword evidence="1" id="KW-0812">Transmembrane</keyword>
<dbReference type="Proteomes" id="UP000231542">
    <property type="component" value="Unassembled WGS sequence"/>
</dbReference>
<evidence type="ECO:0000256" key="1">
    <source>
        <dbReference type="SAM" id="Phobius"/>
    </source>
</evidence>